<proteinExistence type="predicted"/>
<dbReference type="Proteomes" id="UP001311915">
    <property type="component" value="Unassembled WGS sequence"/>
</dbReference>
<sequence>MLFIKKLEKPPLYPTSKHAHLQAHSRSKLLSSPAKPLQMIIDATPGLSVFATLHKRHGIRGNQISKINRQKTHITLQCSRFETSRSNNIPDGTEKKKHFNTVLQSTLFPTIKTLQTSGSQVLNYKKSTFKLHSDSNLAVNSQIIALIVSRKATMFSYPYFLQQFIKQRNLEEKQQILSFDRRLEGHAFNFGNLIASAN</sequence>
<reference evidence="1 2" key="1">
    <citation type="submission" date="2023-10" db="EMBL/GenBank/DDBJ databases">
        <title>Genome-Wide Identification Analysis in wild type Solanum Pinnatisectum Reveals Some Genes Defensing Phytophthora Infestans.</title>
        <authorList>
            <person name="Sun C."/>
        </authorList>
    </citation>
    <scope>NUCLEOTIDE SEQUENCE [LARGE SCALE GENOMIC DNA]</scope>
    <source>
        <strain evidence="1">LQN</strain>
        <tissue evidence="1">Leaf</tissue>
    </source>
</reference>
<keyword evidence="2" id="KW-1185">Reference proteome</keyword>
<gene>
    <name evidence="1" type="ORF">R3W88_029965</name>
</gene>
<comment type="caution">
    <text evidence="1">The sequence shown here is derived from an EMBL/GenBank/DDBJ whole genome shotgun (WGS) entry which is preliminary data.</text>
</comment>
<accession>A0AAV9K947</accession>
<dbReference type="AlphaFoldDB" id="A0AAV9K947"/>
<dbReference type="EMBL" id="JAWPEI010000012">
    <property type="protein sequence ID" value="KAK4709040.1"/>
    <property type="molecule type" value="Genomic_DNA"/>
</dbReference>
<protein>
    <submittedName>
        <fullName evidence="1">Uncharacterized protein</fullName>
    </submittedName>
</protein>
<evidence type="ECO:0000313" key="1">
    <source>
        <dbReference type="EMBL" id="KAK4709040.1"/>
    </source>
</evidence>
<organism evidence="1 2">
    <name type="scientific">Solanum pinnatisectum</name>
    <name type="common">tansyleaf nightshade</name>
    <dbReference type="NCBI Taxonomy" id="50273"/>
    <lineage>
        <taxon>Eukaryota</taxon>
        <taxon>Viridiplantae</taxon>
        <taxon>Streptophyta</taxon>
        <taxon>Embryophyta</taxon>
        <taxon>Tracheophyta</taxon>
        <taxon>Spermatophyta</taxon>
        <taxon>Magnoliopsida</taxon>
        <taxon>eudicotyledons</taxon>
        <taxon>Gunneridae</taxon>
        <taxon>Pentapetalae</taxon>
        <taxon>asterids</taxon>
        <taxon>lamiids</taxon>
        <taxon>Solanales</taxon>
        <taxon>Solanaceae</taxon>
        <taxon>Solanoideae</taxon>
        <taxon>Solaneae</taxon>
        <taxon>Solanum</taxon>
    </lineage>
</organism>
<evidence type="ECO:0000313" key="2">
    <source>
        <dbReference type="Proteomes" id="UP001311915"/>
    </source>
</evidence>
<name>A0AAV9K947_9SOLN</name>